<dbReference type="Pfam" id="PF02391">
    <property type="entry name" value="MoaE"/>
    <property type="match status" value="1"/>
</dbReference>
<dbReference type="Gene3D" id="3.90.1170.40">
    <property type="entry name" value="Molybdopterin biosynthesis MoaE subunit"/>
    <property type="match status" value="1"/>
</dbReference>
<dbReference type="InterPro" id="IPR036563">
    <property type="entry name" value="MoaE_sf"/>
</dbReference>
<evidence type="ECO:0000313" key="2">
    <source>
        <dbReference type="Proteomes" id="UP000295184"/>
    </source>
</evidence>
<dbReference type="STRING" id="1650663.GCA_001486665_01863"/>
<organism evidence="1 2">
    <name type="scientific">Allofournierella massiliensis</name>
    <dbReference type="NCBI Taxonomy" id="1650663"/>
    <lineage>
        <taxon>Bacteria</taxon>
        <taxon>Bacillati</taxon>
        <taxon>Bacillota</taxon>
        <taxon>Clostridia</taxon>
        <taxon>Eubacteriales</taxon>
        <taxon>Oscillospiraceae</taxon>
        <taxon>Allofournierella</taxon>
    </lineage>
</organism>
<dbReference type="SUPFAM" id="SSF54690">
    <property type="entry name" value="Molybdopterin synthase subunit MoaE"/>
    <property type="match status" value="1"/>
</dbReference>
<gene>
    <name evidence="1" type="ORF">EDD77_11218</name>
</gene>
<name>A0A4R1QVS1_9FIRM</name>
<dbReference type="GO" id="GO:0006777">
    <property type="term" value="P:Mo-molybdopterin cofactor biosynthetic process"/>
    <property type="evidence" value="ECO:0007669"/>
    <property type="project" value="InterPro"/>
</dbReference>
<protein>
    <submittedName>
        <fullName evidence="1">MoaE protein</fullName>
    </submittedName>
</protein>
<dbReference type="RefSeq" id="WP_394326281.1">
    <property type="nucleotide sequence ID" value="NZ_CABKVM010000017.1"/>
</dbReference>
<dbReference type="EMBL" id="SLUM01000012">
    <property type="protein sequence ID" value="TCL56705.1"/>
    <property type="molecule type" value="Genomic_DNA"/>
</dbReference>
<dbReference type="AlphaFoldDB" id="A0A4R1QVS1"/>
<sequence>MNNETTAVTSPTEMNNAQRHNVPSIEQWLKEAKQQTDADQCGMYLFHNGVVRGTAKAQVRHGENSPRVTGMQFSFDQKKVDAAVQRVKKMPGIFHVRAWLNSGTLQVGDDLMLLLVGGDIRPHVVDALQALLDELKSICVKEQEHYE</sequence>
<accession>A0A4R1QVS1</accession>
<proteinExistence type="predicted"/>
<reference evidence="1 2" key="1">
    <citation type="submission" date="2019-03" db="EMBL/GenBank/DDBJ databases">
        <title>Genomic Encyclopedia of Type Strains, Phase IV (KMG-IV): sequencing the most valuable type-strain genomes for metagenomic binning, comparative biology and taxonomic classification.</title>
        <authorList>
            <person name="Goeker M."/>
        </authorList>
    </citation>
    <scope>NUCLEOTIDE SEQUENCE [LARGE SCALE GENOMIC DNA]</scope>
    <source>
        <strain evidence="1 2">DSM 100451</strain>
    </source>
</reference>
<comment type="caution">
    <text evidence="1">The sequence shown here is derived from an EMBL/GenBank/DDBJ whole genome shotgun (WGS) entry which is preliminary data.</text>
</comment>
<dbReference type="Proteomes" id="UP000295184">
    <property type="component" value="Unassembled WGS sequence"/>
</dbReference>
<evidence type="ECO:0000313" key="1">
    <source>
        <dbReference type="EMBL" id="TCL56705.1"/>
    </source>
</evidence>
<dbReference type="InterPro" id="IPR003448">
    <property type="entry name" value="Mopterin_biosynth_MoaE"/>
</dbReference>